<proteinExistence type="predicted"/>
<accession>A0A174NZ65</accession>
<organism evidence="1 2">
    <name type="scientific">Bacteroides thetaiotaomicron</name>
    <dbReference type="NCBI Taxonomy" id="818"/>
    <lineage>
        <taxon>Bacteria</taxon>
        <taxon>Pseudomonadati</taxon>
        <taxon>Bacteroidota</taxon>
        <taxon>Bacteroidia</taxon>
        <taxon>Bacteroidales</taxon>
        <taxon>Bacteroidaceae</taxon>
        <taxon>Bacteroides</taxon>
    </lineage>
</organism>
<evidence type="ECO:0000313" key="1">
    <source>
        <dbReference type="EMBL" id="CUP51149.1"/>
    </source>
</evidence>
<dbReference type="Gene3D" id="3.40.630.30">
    <property type="match status" value="1"/>
</dbReference>
<evidence type="ECO:0008006" key="3">
    <source>
        <dbReference type="Google" id="ProtNLM"/>
    </source>
</evidence>
<evidence type="ECO:0000313" key="2">
    <source>
        <dbReference type="Proteomes" id="UP000095541"/>
    </source>
</evidence>
<dbReference type="RefSeq" id="WP_055217211.1">
    <property type="nucleotide sequence ID" value="NZ_CZBI01000001.1"/>
</dbReference>
<dbReference type="AlphaFoldDB" id="A0A174NZ65"/>
<name>A0A174NZ65_BACT4</name>
<reference evidence="1 2" key="1">
    <citation type="submission" date="2015-09" db="EMBL/GenBank/DDBJ databases">
        <authorList>
            <consortium name="Pathogen Informatics"/>
        </authorList>
    </citation>
    <scope>NUCLEOTIDE SEQUENCE [LARGE SCALE GENOMIC DNA]</scope>
    <source>
        <strain evidence="1 2">2789STDY5834945</strain>
    </source>
</reference>
<dbReference type="EMBL" id="CZBI01000001">
    <property type="protein sequence ID" value="CUP51149.1"/>
    <property type="molecule type" value="Genomic_DNA"/>
</dbReference>
<dbReference type="InterPro" id="IPR016181">
    <property type="entry name" value="Acyl_CoA_acyltransferase"/>
</dbReference>
<dbReference type="Proteomes" id="UP000095541">
    <property type="component" value="Unassembled WGS sequence"/>
</dbReference>
<dbReference type="SUPFAM" id="SSF55729">
    <property type="entry name" value="Acyl-CoA N-acyltransferases (Nat)"/>
    <property type="match status" value="1"/>
</dbReference>
<gene>
    <name evidence="1" type="ORF">ERS852557_00834</name>
</gene>
<protein>
    <recommendedName>
        <fullName evidence="3">GNAT family N-acetyltransferase</fullName>
    </recommendedName>
</protein>
<sequence length="134" mass="15728">MIEYEELRADIDRYLMERFKYRKSLVYLTVDNIIATRRNSRVDLYLRIRKVESRFPPDCLIIARLSFSKGRVGYGTHFLRFLTKVARKYGFNHIGIECANDKSGAFAKKLGFFSIDGENYAITVNNLISYFSME</sequence>